<dbReference type="PROSITE" id="PS51128">
    <property type="entry name" value="ZF_DKSA_2"/>
    <property type="match status" value="1"/>
</dbReference>
<reference evidence="6 7" key="1">
    <citation type="submission" date="2019-03" db="EMBL/GenBank/DDBJ databases">
        <title>Genomic Encyclopedia of Type Strains, Phase IV (KMG-IV): sequencing the most valuable type-strain genomes for metagenomic binning, comparative biology and taxonomic classification.</title>
        <authorList>
            <person name="Goeker M."/>
        </authorList>
    </citation>
    <scope>NUCLEOTIDE SEQUENCE [LARGE SCALE GENOMIC DNA]</scope>
    <source>
        <strain evidence="6 7">DSM 11170</strain>
    </source>
</reference>
<comment type="caution">
    <text evidence="6">The sequence shown here is derived from an EMBL/GenBank/DDBJ whole genome shotgun (WGS) entry which is preliminary data.</text>
</comment>
<dbReference type="Proteomes" id="UP000294813">
    <property type="component" value="Unassembled WGS sequence"/>
</dbReference>
<dbReference type="InterPro" id="IPR037187">
    <property type="entry name" value="DnaK_N"/>
</dbReference>
<dbReference type="AlphaFoldDB" id="A0A4V2SWG4"/>
<evidence type="ECO:0000256" key="2">
    <source>
        <dbReference type="ARBA" id="ARBA00022771"/>
    </source>
</evidence>
<dbReference type="PROSITE" id="PS01102">
    <property type="entry name" value="ZF_DKSA_1"/>
    <property type="match status" value="1"/>
</dbReference>
<evidence type="ECO:0000313" key="6">
    <source>
        <dbReference type="EMBL" id="TCP62096.1"/>
    </source>
</evidence>
<gene>
    <name evidence="6" type="ORF">EDD73_1232</name>
</gene>
<evidence type="ECO:0000313" key="7">
    <source>
        <dbReference type="Proteomes" id="UP000294813"/>
    </source>
</evidence>
<evidence type="ECO:0000256" key="1">
    <source>
        <dbReference type="ARBA" id="ARBA00022723"/>
    </source>
</evidence>
<feature type="domain" description="Zinc finger DksA/TraR C4-type" evidence="5">
    <location>
        <begin position="101"/>
        <end position="135"/>
    </location>
</feature>
<dbReference type="Pfam" id="PF01258">
    <property type="entry name" value="zf-dskA_traR"/>
    <property type="match status" value="1"/>
</dbReference>
<protein>
    <submittedName>
        <fullName evidence="6">TraR/DksA family transcriptional regulator</fullName>
    </submittedName>
</protein>
<keyword evidence="3" id="KW-0862">Zinc</keyword>
<keyword evidence="7" id="KW-1185">Reference proteome</keyword>
<dbReference type="SUPFAM" id="SSF109635">
    <property type="entry name" value="DnaK suppressor protein DksA, alpha-hairpin domain"/>
    <property type="match status" value="1"/>
</dbReference>
<dbReference type="SUPFAM" id="SSF57716">
    <property type="entry name" value="Glucocorticoid receptor-like (DNA-binding domain)"/>
    <property type="match status" value="1"/>
</dbReference>
<keyword evidence="1" id="KW-0479">Metal-binding</keyword>
<dbReference type="Gene3D" id="1.20.120.910">
    <property type="entry name" value="DksA, coiled-coil domain"/>
    <property type="match status" value="1"/>
</dbReference>
<dbReference type="InterPro" id="IPR000962">
    <property type="entry name" value="Znf_DskA_TraR"/>
</dbReference>
<sequence>MEKKQKKIWSSAEQDPALSHEAVWQRLQQMEADAQDLMGDITEDGLGDSLRESIQELSVFDNHPADVASEVFERGKDLALRDYASLTLDSIERAKKKITEGIYGRCDDCGEAIATERLLAMPTARYCMGCQQRYEETHPIRTRPLEEAIPPYIPAYGGDHLFTRHDTRQEEPTLDSVAFDGEDTWQILGRYGSSDTPSDVDTFSAYPDIAPRAQESVGAVEDIDGMAVEQGEDGMFYQDFDGVDDELGALLSSDGETTRAYVE</sequence>
<dbReference type="InterPro" id="IPR020458">
    <property type="entry name" value="Znf_DskA_TraR_CS"/>
</dbReference>
<evidence type="ECO:0000256" key="3">
    <source>
        <dbReference type="ARBA" id="ARBA00022833"/>
    </source>
</evidence>
<accession>A0A4V2SWG4</accession>
<keyword evidence="2" id="KW-0863">Zinc-finger</keyword>
<evidence type="ECO:0000259" key="5">
    <source>
        <dbReference type="Pfam" id="PF01258"/>
    </source>
</evidence>
<evidence type="ECO:0000256" key="4">
    <source>
        <dbReference type="PROSITE-ProRule" id="PRU00510"/>
    </source>
</evidence>
<proteinExistence type="predicted"/>
<feature type="zinc finger region" description="dksA C4-type" evidence="4">
    <location>
        <begin position="106"/>
        <end position="130"/>
    </location>
</feature>
<dbReference type="EMBL" id="SLXT01000023">
    <property type="protein sequence ID" value="TCP62096.1"/>
    <property type="molecule type" value="Genomic_DNA"/>
</dbReference>
<dbReference type="PANTHER" id="PTHR33823:SF4">
    <property type="entry name" value="GENERAL STRESS PROTEIN 16O"/>
    <property type="match status" value="1"/>
</dbReference>
<dbReference type="PANTHER" id="PTHR33823">
    <property type="entry name" value="RNA POLYMERASE-BINDING TRANSCRIPTION FACTOR DKSA-RELATED"/>
    <property type="match status" value="1"/>
</dbReference>
<dbReference type="GO" id="GO:0008270">
    <property type="term" value="F:zinc ion binding"/>
    <property type="evidence" value="ECO:0007669"/>
    <property type="project" value="UniProtKB-KW"/>
</dbReference>
<organism evidence="6 7">
    <name type="scientific">Heliophilum fasciatum</name>
    <dbReference type="NCBI Taxonomy" id="35700"/>
    <lineage>
        <taxon>Bacteria</taxon>
        <taxon>Bacillati</taxon>
        <taxon>Bacillota</taxon>
        <taxon>Clostridia</taxon>
        <taxon>Eubacteriales</taxon>
        <taxon>Heliobacteriaceae</taxon>
        <taxon>Heliophilum</taxon>
    </lineage>
</organism>
<name>A0A4V2SWG4_9FIRM</name>
<dbReference type="RefSeq" id="WP_165876476.1">
    <property type="nucleotide sequence ID" value="NZ_JAOQNU010000023.1"/>
</dbReference>